<proteinExistence type="inferred from homology"/>
<evidence type="ECO:0000259" key="3">
    <source>
        <dbReference type="Pfam" id="PF00501"/>
    </source>
</evidence>
<dbReference type="InterPro" id="IPR045851">
    <property type="entry name" value="AMP-bd_C_sf"/>
</dbReference>
<evidence type="ECO:0000256" key="2">
    <source>
        <dbReference type="ARBA" id="ARBA00022598"/>
    </source>
</evidence>
<name>A0AAD1U6M8_EUPCR</name>
<dbReference type="Pfam" id="PF13193">
    <property type="entry name" value="AMP-binding_C"/>
    <property type="match status" value="1"/>
</dbReference>
<keyword evidence="6" id="KW-1185">Reference proteome</keyword>
<dbReference type="Proteomes" id="UP001295684">
    <property type="component" value="Unassembled WGS sequence"/>
</dbReference>
<feature type="domain" description="AMP-binding enzyme C-terminal" evidence="4">
    <location>
        <begin position="481"/>
        <end position="557"/>
    </location>
</feature>
<evidence type="ECO:0000313" key="6">
    <source>
        <dbReference type="Proteomes" id="UP001295684"/>
    </source>
</evidence>
<dbReference type="PANTHER" id="PTHR43201">
    <property type="entry name" value="ACYL-COA SYNTHETASE"/>
    <property type="match status" value="1"/>
</dbReference>
<dbReference type="AlphaFoldDB" id="A0AAD1U6M8"/>
<comment type="similarity">
    <text evidence="1">Belongs to the ATP-dependent AMP-binding enzyme family.</text>
</comment>
<sequence>MIRAFRRSFSQKNQLKELAYVNGVSDTPLLAATISQRLRTQALKYAKNPFQVFYQHGVSYTYEEFDQRVDEIACGLIALGLEKGDRIGMYSPNRPEWSLIQYAAARADLILVNVNPAFQTDDLKYALNLANIKVLVMPEQFSKSHYVDIVRHLIPDHATSKSTTISSSMVPDLRHVIVCDHKRHKGMINFDELYSNYSRRDRKEMEKRERECDFEAATNIQFTSGTTGYPKGATLTHHNILNNSFMLGGYMGYDSETKICLPVPLYHCFGMVMGSLGALNYGSTAVYPCEGFNPEMSLKAISDLGCHVVYGVPIMFSQTHHEYVQNRDKYNLETLNRGVMAGSICPSELMKKCNKDLGIEYLSIAYGMTETSPVSFQTKRSDPFEKQVGTVGQVHPHAEVKIIDEDGKTLMRGEKGEICTRGYCVMEGYFNDPDKTAECINDKGWMITGDQGILDDEGYLQIVGRVKDMIIRGGENIFPAEIENYLLKHPNIIDAQVIAVKDEKMGEEIMACVILQDPIEPLSHTDIYEFMHGHVAHYKIPKYIRHVKEYPLTVTGKVKKNEMRDENNKILSEVHPDDWEYDFNIFV</sequence>
<evidence type="ECO:0000256" key="1">
    <source>
        <dbReference type="ARBA" id="ARBA00006432"/>
    </source>
</evidence>
<dbReference type="GO" id="GO:0006631">
    <property type="term" value="P:fatty acid metabolic process"/>
    <property type="evidence" value="ECO:0007669"/>
    <property type="project" value="TreeGrafter"/>
</dbReference>
<gene>
    <name evidence="5" type="ORF">ECRASSUSDP1_LOCUS4705</name>
</gene>
<accession>A0AAD1U6M8</accession>
<dbReference type="Gene3D" id="3.40.50.12780">
    <property type="entry name" value="N-terminal domain of ligase-like"/>
    <property type="match status" value="1"/>
</dbReference>
<organism evidence="5 6">
    <name type="scientific">Euplotes crassus</name>
    <dbReference type="NCBI Taxonomy" id="5936"/>
    <lineage>
        <taxon>Eukaryota</taxon>
        <taxon>Sar</taxon>
        <taxon>Alveolata</taxon>
        <taxon>Ciliophora</taxon>
        <taxon>Intramacronucleata</taxon>
        <taxon>Spirotrichea</taxon>
        <taxon>Hypotrichia</taxon>
        <taxon>Euplotida</taxon>
        <taxon>Euplotidae</taxon>
        <taxon>Moneuplotes</taxon>
    </lineage>
</organism>
<dbReference type="InterPro" id="IPR025110">
    <property type="entry name" value="AMP-bd_C"/>
</dbReference>
<comment type="caution">
    <text evidence="5">The sequence shown here is derived from an EMBL/GenBank/DDBJ whole genome shotgun (WGS) entry which is preliminary data.</text>
</comment>
<keyword evidence="2" id="KW-0436">Ligase</keyword>
<evidence type="ECO:0000259" key="4">
    <source>
        <dbReference type="Pfam" id="PF13193"/>
    </source>
</evidence>
<feature type="domain" description="AMP-dependent synthetase/ligase" evidence="3">
    <location>
        <begin position="39"/>
        <end position="430"/>
    </location>
</feature>
<dbReference type="InterPro" id="IPR000873">
    <property type="entry name" value="AMP-dep_synth/lig_dom"/>
</dbReference>
<dbReference type="FunFam" id="3.30.300.30:FF:000008">
    <property type="entry name" value="2,3-dihydroxybenzoate-AMP ligase"/>
    <property type="match status" value="1"/>
</dbReference>
<dbReference type="InterPro" id="IPR042099">
    <property type="entry name" value="ANL_N_sf"/>
</dbReference>
<dbReference type="GO" id="GO:0031956">
    <property type="term" value="F:medium-chain fatty acid-CoA ligase activity"/>
    <property type="evidence" value="ECO:0007669"/>
    <property type="project" value="TreeGrafter"/>
</dbReference>
<dbReference type="PROSITE" id="PS00455">
    <property type="entry name" value="AMP_BINDING"/>
    <property type="match status" value="1"/>
</dbReference>
<protein>
    <submittedName>
        <fullName evidence="5">Uncharacterized protein</fullName>
    </submittedName>
</protein>
<dbReference type="EMBL" id="CAMPGE010004522">
    <property type="protein sequence ID" value="CAI2363372.1"/>
    <property type="molecule type" value="Genomic_DNA"/>
</dbReference>
<dbReference type="Gene3D" id="3.30.300.30">
    <property type="match status" value="1"/>
</dbReference>
<dbReference type="PANTHER" id="PTHR43201:SF5">
    <property type="entry name" value="MEDIUM-CHAIN ACYL-COA LIGASE ACSF2, MITOCHONDRIAL"/>
    <property type="match status" value="1"/>
</dbReference>
<dbReference type="InterPro" id="IPR020845">
    <property type="entry name" value="AMP-binding_CS"/>
</dbReference>
<dbReference type="Pfam" id="PF00501">
    <property type="entry name" value="AMP-binding"/>
    <property type="match status" value="1"/>
</dbReference>
<reference evidence="5" key="1">
    <citation type="submission" date="2023-07" db="EMBL/GenBank/DDBJ databases">
        <authorList>
            <consortium name="AG Swart"/>
            <person name="Singh M."/>
            <person name="Singh A."/>
            <person name="Seah K."/>
            <person name="Emmerich C."/>
        </authorList>
    </citation>
    <scope>NUCLEOTIDE SEQUENCE</scope>
    <source>
        <strain evidence="5">DP1</strain>
    </source>
</reference>
<dbReference type="SUPFAM" id="SSF56801">
    <property type="entry name" value="Acetyl-CoA synthetase-like"/>
    <property type="match status" value="1"/>
</dbReference>
<evidence type="ECO:0000313" key="5">
    <source>
        <dbReference type="EMBL" id="CAI2363372.1"/>
    </source>
</evidence>